<evidence type="ECO:0000256" key="1">
    <source>
        <dbReference type="SAM" id="MobiDB-lite"/>
    </source>
</evidence>
<feature type="transmembrane region" description="Helical" evidence="2">
    <location>
        <begin position="153"/>
        <end position="174"/>
    </location>
</feature>
<feature type="compositionally biased region" description="Basic and acidic residues" evidence="1">
    <location>
        <begin position="1"/>
        <end position="19"/>
    </location>
</feature>
<dbReference type="AlphaFoldDB" id="A0A6J4RCY4"/>
<keyword evidence="2" id="KW-0812">Transmembrane</keyword>
<organism evidence="3">
    <name type="scientific">uncultured Rubrobacteraceae bacterium</name>
    <dbReference type="NCBI Taxonomy" id="349277"/>
    <lineage>
        <taxon>Bacteria</taxon>
        <taxon>Bacillati</taxon>
        <taxon>Actinomycetota</taxon>
        <taxon>Rubrobacteria</taxon>
        <taxon>Rubrobacterales</taxon>
        <taxon>Rubrobacteraceae</taxon>
        <taxon>environmental samples</taxon>
    </lineage>
</organism>
<evidence type="ECO:0000256" key="2">
    <source>
        <dbReference type="SAM" id="Phobius"/>
    </source>
</evidence>
<dbReference type="Pfam" id="PF07098">
    <property type="entry name" value="DUF1360"/>
    <property type="match status" value="1"/>
</dbReference>
<dbReference type="InterPro" id="IPR010773">
    <property type="entry name" value="Mycophage_PG1_Gp7"/>
</dbReference>
<evidence type="ECO:0008006" key="4">
    <source>
        <dbReference type="Google" id="ProtNLM"/>
    </source>
</evidence>
<keyword evidence="2" id="KW-0472">Membrane</keyword>
<reference evidence="3" key="1">
    <citation type="submission" date="2020-02" db="EMBL/GenBank/DDBJ databases">
        <authorList>
            <person name="Meier V. D."/>
        </authorList>
    </citation>
    <scope>NUCLEOTIDE SEQUENCE</scope>
    <source>
        <strain evidence="3">AVDCRST_MAG58</strain>
    </source>
</reference>
<keyword evidence="2" id="KW-1133">Transmembrane helix</keyword>
<feature type="transmembrane region" description="Helical" evidence="2">
    <location>
        <begin position="125"/>
        <end position="147"/>
    </location>
</feature>
<proteinExistence type="predicted"/>
<gene>
    <name evidence="3" type="ORF">AVDCRST_MAG58-3149</name>
</gene>
<feature type="transmembrane region" description="Helical" evidence="2">
    <location>
        <begin position="33"/>
        <end position="54"/>
    </location>
</feature>
<evidence type="ECO:0000313" key="3">
    <source>
        <dbReference type="EMBL" id="CAA9464172.1"/>
    </source>
</evidence>
<sequence>MNREVLDQKGTHMNEESTHKGPFKGYGGEDRPLGAYLGLIGLFHLMFALFLLATKNSDRSIPQRVRLGDIVLLGVATHKLGYLVSNDAVTSAIRAPFTEFQEMESPSNVEEQPRGTGLRKAVGELLTCVFCIGHWIAAFFAYGLVLTPTLTRFVAAIFAVVTVSDYLTQAYMAVMKKAQ</sequence>
<dbReference type="EMBL" id="CADCVF010000065">
    <property type="protein sequence ID" value="CAA9464172.1"/>
    <property type="molecule type" value="Genomic_DNA"/>
</dbReference>
<protein>
    <recommendedName>
        <fullName evidence="4">Integral membrane protein</fullName>
    </recommendedName>
</protein>
<accession>A0A6J4RCY4</accession>
<feature type="region of interest" description="Disordered" evidence="1">
    <location>
        <begin position="1"/>
        <end position="26"/>
    </location>
</feature>
<name>A0A6J4RCY4_9ACTN</name>